<organism evidence="1 2">
    <name type="scientific">Colletotrichum asianum</name>
    <dbReference type="NCBI Taxonomy" id="702518"/>
    <lineage>
        <taxon>Eukaryota</taxon>
        <taxon>Fungi</taxon>
        <taxon>Dikarya</taxon>
        <taxon>Ascomycota</taxon>
        <taxon>Pezizomycotina</taxon>
        <taxon>Sordariomycetes</taxon>
        <taxon>Hypocreomycetidae</taxon>
        <taxon>Glomerellales</taxon>
        <taxon>Glomerellaceae</taxon>
        <taxon>Colletotrichum</taxon>
        <taxon>Colletotrichum gloeosporioides species complex</taxon>
    </lineage>
</organism>
<comment type="caution">
    <text evidence="1">The sequence shown here is derived from an EMBL/GenBank/DDBJ whole genome shotgun (WGS) entry which is preliminary data.</text>
</comment>
<dbReference type="Proteomes" id="UP000434172">
    <property type="component" value="Unassembled WGS sequence"/>
</dbReference>
<evidence type="ECO:0000313" key="1">
    <source>
        <dbReference type="EMBL" id="KAF0323057.1"/>
    </source>
</evidence>
<accession>A0A8H3WE88</accession>
<sequence length="13" mass="1383">MSLAPKRILGLPS</sequence>
<proteinExistence type="predicted"/>
<protein>
    <submittedName>
        <fullName evidence="1">Uncharacterized protein</fullName>
    </submittedName>
</protein>
<gene>
    <name evidence="1" type="ORF">GQ607_009821</name>
</gene>
<reference evidence="1 2" key="1">
    <citation type="submission" date="2019-12" db="EMBL/GenBank/DDBJ databases">
        <title>A genome sequence resource for the geographically widespread anthracnose pathogen Colletotrichum asianum.</title>
        <authorList>
            <person name="Meng Y."/>
        </authorList>
    </citation>
    <scope>NUCLEOTIDE SEQUENCE [LARGE SCALE GENOMIC DNA]</scope>
    <source>
        <strain evidence="1 2">ICMP 18580</strain>
    </source>
</reference>
<name>A0A8H3WE88_9PEZI</name>
<keyword evidence="2" id="KW-1185">Reference proteome</keyword>
<dbReference type="EMBL" id="WOWK01000056">
    <property type="protein sequence ID" value="KAF0323057.1"/>
    <property type="molecule type" value="Genomic_DNA"/>
</dbReference>
<evidence type="ECO:0000313" key="2">
    <source>
        <dbReference type="Proteomes" id="UP000434172"/>
    </source>
</evidence>